<dbReference type="EC" id="3.6.1.23" evidence="2"/>
<dbReference type="InterPro" id="IPR029054">
    <property type="entry name" value="dUTPase-like"/>
</dbReference>
<dbReference type="PANTHER" id="PTHR11241:SF0">
    <property type="entry name" value="DEOXYURIDINE 5'-TRIPHOSPHATE NUCLEOTIDOHYDROLASE"/>
    <property type="match status" value="1"/>
</dbReference>
<gene>
    <name evidence="7" type="ORF">KKC1_08930</name>
</gene>
<sequence>MGRRFEVISDYQNKNIRLPRRKTRLSAGYDLEAAEDIVLEPKKVTFIPTGLKVYMEQDEVLQIFIRSGLSSRNAVSLINGTGIIDADYVDNPQNEGHILIPVFNHGDEPIHIRKGQAVAQGIFIKYLLTDDDQTGEQRQGGFGSTGQ</sequence>
<dbReference type="EMBL" id="BDGJ01000032">
    <property type="protein sequence ID" value="GAW91732.1"/>
    <property type="molecule type" value="Genomic_DNA"/>
</dbReference>
<dbReference type="CDD" id="cd07557">
    <property type="entry name" value="trimeric_dUTPase"/>
    <property type="match status" value="1"/>
</dbReference>
<evidence type="ECO:0000256" key="4">
    <source>
        <dbReference type="ARBA" id="ARBA00023080"/>
    </source>
</evidence>
<dbReference type="InterPro" id="IPR008181">
    <property type="entry name" value="dUTPase"/>
</dbReference>
<name>A0A1Z5HQC2_9FIRM</name>
<evidence type="ECO:0000256" key="2">
    <source>
        <dbReference type="ARBA" id="ARBA00012379"/>
    </source>
</evidence>
<accession>A0A1Z5HQC2</accession>
<dbReference type="AlphaFoldDB" id="A0A1Z5HQC2"/>
<keyword evidence="3 7" id="KW-0378">Hydrolase</keyword>
<evidence type="ECO:0000256" key="3">
    <source>
        <dbReference type="ARBA" id="ARBA00022801"/>
    </source>
</evidence>
<dbReference type="GO" id="GO:0006226">
    <property type="term" value="P:dUMP biosynthetic process"/>
    <property type="evidence" value="ECO:0007669"/>
    <property type="project" value="InterPro"/>
</dbReference>
<comment type="similarity">
    <text evidence="1">Belongs to the dUTPase family.</text>
</comment>
<dbReference type="Gene3D" id="2.70.40.10">
    <property type="match status" value="1"/>
</dbReference>
<evidence type="ECO:0000313" key="7">
    <source>
        <dbReference type="EMBL" id="GAW91732.1"/>
    </source>
</evidence>
<proteinExistence type="inferred from homology"/>
<dbReference type="RefSeq" id="WP_088553222.1">
    <property type="nucleotide sequence ID" value="NZ_BDGJ01000032.1"/>
</dbReference>
<dbReference type="GO" id="GO:0000287">
    <property type="term" value="F:magnesium ion binding"/>
    <property type="evidence" value="ECO:0007669"/>
    <property type="project" value="InterPro"/>
</dbReference>
<dbReference type="GO" id="GO:0004170">
    <property type="term" value="F:dUTP diphosphatase activity"/>
    <property type="evidence" value="ECO:0007669"/>
    <property type="project" value="UniProtKB-EC"/>
</dbReference>
<comment type="caution">
    <text evidence="7">The sequence shown here is derived from an EMBL/GenBank/DDBJ whole genome shotgun (WGS) entry which is preliminary data.</text>
</comment>
<organism evidence="7 8">
    <name type="scientific">Calderihabitans maritimus</name>
    <dbReference type="NCBI Taxonomy" id="1246530"/>
    <lineage>
        <taxon>Bacteria</taxon>
        <taxon>Bacillati</taxon>
        <taxon>Bacillota</taxon>
        <taxon>Clostridia</taxon>
        <taxon>Neomoorellales</taxon>
        <taxon>Calderihabitantaceae</taxon>
        <taxon>Calderihabitans</taxon>
    </lineage>
</organism>
<evidence type="ECO:0000256" key="1">
    <source>
        <dbReference type="ARBA" id="ARBA00006581"/>
    </source>
</evidence>
<evidence type="ECO:0000259" key="6">
    <source>
        <dbReference type="Pfam" id="PF00692"/>
    </source>
</evidence>
<feature type="domain" description="dUTPase-like" evidence="6">
    <location>
        <begin position="15"/>
        <end position="146"/>
    </location>
</feature>
<keyword evidence="8" id="KW-1185">Reference proteome</keyword>
<keyword evidence="4" id="KW-0546">Nucleotide metabolism</keyword>
<comment type="catalytic activity">
    <reaction evidence="5">
        <text>dUTP + H2O = dUMP + diphosphate + H(+)</text>
        <dbReference type="Rhea" id="RHEA:10248"/>
        <dbReference type="ChEBI" id="CHEBI:15377"/>
        <dbReference type="ChEBI" id="CHEBI:15378"/>
        <dbReference type="ChEBI" id="CHEBI:33019"/>
        <dbReference type="ChEBI" id="CHEBI:61555"/>
        <dbReference type="ChEBI" id="CHEBI:246422"/>
        <dbReference type="EC" id="3.6.1.23"/>
    </reaction>
</comment>
<dbReference type="GO" id="GO:0046081">
    <property type="term" value="P:dUTP catabolic process"/>
    <property type="evidence" value="ECO:0007669"/>
    <property type="project" value="InterPro"/>
</dbReference>
<protein>
    <recommendedName>
        <fullName evidence="2">dUTP diphosphatase</fullName>
        <ecNumber evidence="2">3.6.1.23</ecNumber>
    </recommendedName>
</protein>
<dbReference type="OrthoDB" id="9809956at2"/>
<evidence type="ECO:0000256" key="5">
    <source>
        <dbReference type="ARBA" id="ARBA00047686"/>
    </source>
</evidence>
<dbReference type="NCBIfam" id="TIGR00576">
    <property type="entry name" value="dut"/>
    <property type="match status" value="1"/>
</dbReference>
<dbReference type="Pfam" id="PF00692">
    <property type="entry name" value="dUTPase"/>
    <property type="match status" value="1"/>
</dbReference>
<evidence type="ECO:0000313" key="8">
    <source>
        <dbReference type="Proteomes" id="UP000197032"/>
    </source>
</evidence>
<dbReference type="PANTHER" id="PTHR11241">
    <property type="entry name" value="DEOXYURIDINE 5'-TRIPHOSPHATE NUCLEOTIDOHYDROLASE"/>
    <property type="match status" value="1"/>
</dbReference>
<dbReference type="Proteomes" id="UP000197032">
    <property type="component" value="Unassembled WGS sequence"/>
</dbReference>
<dbReference type="SUPFAM" id="SSF51283">
    <property type="entry name" value="dUTPase-like"/>
    <property type="match status" value="1"/>
</dbReference>
<dbReference type="InterPro" id="IPR033704">
    <property type="entry name" value="dUTPase_trimeric"/>
</dbReference>
<dbReference type="InterPro" id="IPR036157">
    <property type="entry name" value="dUTPase-like_sf"/>
</dbReference>
<reference evidence="8" key="1">
    <citation type="journal article" date="2017" name="Appl. Environ. Microbiol.">
        <title>Genomic Analysis of Calderihabitans maritimus KKC1, a Thermophilic, Hydrogenogenic, Carboxydotrophic Bacterium Isolated from Marine Sediment.</title>
        <authorList>
            <person name="Omae K."/>
            <person name="Yoneda Y."/>
            <person name="Fukuyama Y."/>
            <person name="Yoshida T."/>
            <person name="Sako Y."/>
        </authorList>
    </citation>
    <scope>NUCLEOTIDE SEQUENCE [LARGE SCALE GENOMIC DNA]</scope>
    <source>
        <strain evidence="8">KKC1</strain>
    </source>
</reference>